<keyword evidence="3" id="KW-1185">Reference proteome</keyword>
<dbReference type="InterPro" id="IPR023296">
    <property type="entry name" value="Glyco_hydro_beta-prop_sf"/>
</dbReference>
<name>A0A5R9GDS3_9BACL</name>
<keyword evidence="1" id="KW-0472">Membrane</keyword>
<gene>
    <name evidence="2" type="ORF">FE782_00720</name>
</gene>
<keyword evidence="1" id="KW-1133">Transmembrane helix</keyword>
<dbReference type="Gene3D" id="2.60.120.260">
    <property type="entry name" value="Galactose-binding domain-like"/>
    <property type="match status" value="1"/>
</dbReference>
<evidence type="ECO:0000256" key="1">
    <source>
        <dbReference type="SAM" id="Phobius"/>
    </source>
</evidence>
<reference evidence="2 3" key="1">
    <citation type="submission" date="2019-05" db="EMBL/GenBank/DDBJ databases">
        <authorList>
            <person name="Narsing Rao M.P."/>
            <person name="Li W.J."/>
        </authorList>
    </citation>
    <scope>NUCLEOTIDE SEQUENCE [LARGE SCALE GENOMIC DNA]</scope>
    <source>
        <strain evidence="2 3">SYSU_K30003</strain>
    </source>
</reference>
<feature type="transmembrane region" description="Helical" evidence="1">
    <location>
        <begin position="12"/>
        <end position="32"/>
    </location>
</feature>
<dbReference type="Gene3D" id="2.115.10.20">
    <property type="entry name" value="Glycosyl hydrolase domain, family 43"/>
    <property type="match status" value="1"/>
</dbReference>
<dbReference type="AlphaFoldDB" id="A0A5R9GDS3"/>
<evidence type="ECO:0000313" key="2">
    <source>
        <dbReference type="EMBL" id="TLS53911.1"/>
    </source>
</evidence>
<organism evidence="2 3">
    <name type="scientific">Paenibacillus antri</name>
    <dbReference type="NCBI Taxonomy" id="2582848"/>
    <lineage>
        <taxon>Bacteria</taxon>
        <taxon>Bacillati</taxon>
        <taxon>Bacillota</taxon>
        <taxon>Bacilli</taxon>
        <taxon>Bacillales</taxon>
        <taxon>Paenibacillaceae</taxon>
        <taxon>Paenibacillus</taxon>
    </lineage>
</organism>
<dbReference type="SUPFAM" id="SSF110296">
    <property type="entry name" value="Oligoxyloglucan reducing end-specific cellobiohydrolase"/>
    <property type="match status" value="1"/>
</dbReference>
<evidence type="ECO:0000313" key="3">
    <source>
        <dbReference type="Proteomes" id="UP000309676"/>
    </source>
</evidence>
<comment type="caution">
    <text evidence="2">The sequence shown here is derived from an EMBL/GenBank/DDBJ whole genome shotgun (WGS) entry which is preliminary data.</text>
</comment>
<dbReference type="Proteomes" id="UP000309676">
    <property type="component" value="Unassembled WGS sequence"/>
</dbReference>
<evidence type="ECO:0008006" key="4">
    <source>
        <dbReference type="Google" id="ProtNLM"/>
    </source>
</evidence>
<dbReference type="EMBL" id="VCIW01000001">
    <property type="protein sequence ID" value="TLS53911.1"/>
    <property type="molecule type" value="Genomic_DNA"/>
</dbReference>
<dbReference type="SUPFAM" id="SSF75005">
    <property type="entry name" value="Arabinanase/levansucrase/invertase"/>
    <property type="match status" value="1"/>
</dbReference>
<keyword evidence="1" id="KW-0812">Transmembrane</keyword>
<accession>A0A5R9GDS3</accession>
<protein>
    <recommendedName>
        <fullName evidence="4">Exo-alpha-sialidase</fullName>
    </recommendedName>
</protein>
<dbReference type="RefSeq" id="WP_138191496.1">
    <property type="nucleotide sequence ID" value="NZ_VCIW01000001.1"/>
</dbReference>
<proteinExistence type="predicted"/>
<dbReference type="OrthoDB" id="2667659at2"/>
<sequence length="576" mass="63665">MNLWADARGPRVAVFAGIAVLAFVLALVWFLLAAGEGDPPPPLPPGSKYASADDGAPATLAQYWNGEAKWNYLRKDTQASTGVRSFFDGTQVKIMDDGTWYLFNRKILAADDACSSPLETQVRKSTDKGVTWSDPVVILPHTPDTPYSCAATDGDVWYNEAENKWHYLFQCLEGGSGARWQGCLLSREGEDPMGPFTIEPPGGNPVVSPGELWNEICDEFEDDCVSLSFGPRYVFDEGTFDIFEYDGSHHWVAFHGFDSTHGFRGIAKTADFQTWIAGDPSQGVPDDAIHDLNDSAVWREAWDVPFGNIGAGAGAMLKEGDYYYHLVEASDINLACNYNQNWNYGIYRSTSLTNTTWEQFPEGNPIIYSSKAEEDPDRGILPCNVQYAGVFQDPSDGFIYLMHGRRSNDPNYDGLYWYRLERSNNLLTNADLWRADTEGWTATGGASLAAPRLPNRSPNGTPYLHIDCSGCEAKASPGAYQDVDIPRIANGKARFGGGFYAEEAEGGLTIALHQMDANGKTIRSDELNVAATPEWASFDDVAELSSKTVRLRFEIRVRDAGISYRSDDLYLLTYIE</sequence>